<dbReference type="EMBL" id="ACLR01000116">
    <property type="protein sequence ID" value="EEK17176.1"/>
    <property type="molecule type" value="Genomic_DNA"/>
</dbReference>
<evidence type="ECO:0000313" key="1">
    <source>
        <dbReference type="EMBL" id="EEK17176.1"/>
    </source>
</evidence>
<dbReference type="AlphaFoldDB" id="C2MAT2"/>
<organism evidence="1 2">
    <name type="scientific">Porphyromonas uenonis 60-3</name>
    <dbReference type="NCBI Taxonomy" id="596327"/>
    <lineage>
        <taxon>Bacteria</taxon>
        <taxon>Pseudomonadati</taxon>
        <taxon>Bacteroidota</taxon>
        <taxon>Bacteroidia</taxon>
        <taxon>Bacteroidales</taxon>
        <taxon>Porphyromonadaceae</taxon>
        <taxon>Porphyromonas</taxon>
    </lineage>
</organism>
<reference evidence="1 2" key="1">
    <citation type="submission" date="2009-04" db="EMBL/GenBank/DDBJ databases">
        <authorList>
            <person name="Sebastian Y."/>
            <person name="Madupu R."/>
            <person name="Durkin A.S."/>
            <person name="Torralba M."/>
            <person name="Methe B."/>
            <person name="Sutton G.G."/>
            <person name="Strausberg R.L."/>
            <person name="Nelson K.E."/>
        </authorList>
    </citation>
    <scope>NUCLEOTIDE SEQUENCE [LARGE SCALE GENOMIC DNA]</scope>
    <source>
        <strain evidence="1 2">60-3</strain>
    </source>
</reference>
<name>C2MAT2_9PORP</name>
<dbReference type="Proteomes" id="UP000003303">
    <property type="component" value="Unassembled WGS sequence"/>
</dbReference>
<proteinExistence type="predicted"/>
<sequence>MGFAGTKVLLLFDLANSRRKTKFCKSYAWGLWHIGVSQKR</sequence>
<evidence type="ECO:0000313" key="2">
    <source>
        <dbReference type="Proteomes" id="UP000003303"/>
    </source>
</evidence>
<comment type="caution">
    <text evidence="1">The sequence shown here is derived from an EMBL/GenBank/DDBJ whole genome shotgun (WGS) entry which is preliminary data.</text>
</comment>
<keyword evidence="2" id="KW-1185">Reference proteome</keyword>
<protein>
    <submittedName>
        <fullName evidence="1">Uncharacterized protein</fullName>
    </submittedName>
</protein>
<gene>
    <name evidence="1" type="ORF">PORUE0001_0783</name>
</gene>
<accession>C2MAT2</accession>